<sequence length="269" mass="29940">MLISFPIFVSRKIQAVLISCVQEADLALGPFGVTVSRAEVIDYTLSFLMGDYTLLSRKGPPEIDPWGFLFPLTETVWAAVAAALVVAWLAATLVARRPRYVNVLGWAGGIFLQHVRVFFNQGITWKAAYGLAGQTVLGSWMVMAAVVFWSYTGNLTSLLAVRYIPQPIQTVRNLLDDPSVTVIRIPMTYFAESISKIESGELRELHDLYKVGRVIYEASDLHSMVENYVRHGGYSLIDAAFSIDLLMADSFLKTSENREARRGILVPML</sequence>
<keyword evidence="1" id="KW-0812">Transmembrane</keyword>
<reference evidence="2" key="1">
    <citation type="submission" date="2015-09" db="EMBL/GenBank/DDBJ databases">
        <title>Scylla olivacea transcriptome.</title>
        <authorList>
            <person name="Ikhwanuddin M."/>
        </authorList>
    </citation>
    <scope>NUCLEOTIDE SEQUENCE</scope>
</reference>
<accession>A0A0P4W1F3</accession>
<feature type="transmembrane region" description="Helical" evidence="1">
    <location>
        <begin position="131"/>
        <end position="152"/>
    </location>
</feature>
<proteinExistence type="predicted"/>
<organism evidence="2">
    <name type="scientific">Scylla olivacea</name>
    <name type="common">Orange mud crab</name>
    <name type="synonym">Cancer olivacea</name>
    <dbReference type="NCBI Taxonomy" id="85551"/>
    <lineage>
        <taxon>Eukaryota</taxon>
        <taxon>Metazoa</taxon>
        <taxon>Ecdysozoa</taxon>
        <taxon>Arthropoda</taxon>
        <taxon>Crustacea</taxon>
        <taxon>Multicrustacea</taxon>
        <taxon>Malacostraca</taxon>
        <taxon>Eumalacostraca</taxon>
        <taxon>Eucarida</taxon>
        <taxon>Decapoda</taxon>
        <taxon>Pleocyemata</taxon>
        <taxon>Brachyura</taxon>
        <taxon>Eubrachyura</taxon>
        <taxon>Portunoidea</taxon>
        <taxon>Portunidae</taxon>
        <taxon>Portuninae</taxon>
        <taxon>Scylla</taxon>
    </lineage>
</organism>
<name>A0A0P4W1F3_SCYOL</name>
<keyword evidence="1" id="KW-1133">Transmembrane helix</keyword>
<dbReference type="Gene3D" id="1.10.287.70">
    <property type="match status" value="1"/>
</dbReference>
<evidence type="ECO:0000256" key="1">
    <source>
        <dbReference type="SAM" id="Phobius"/>
    </source>
</evidence>
<dbReference type="AlphaFoldDB" id="A0A0P4W1F3"/>
<feature type="transmembrane region" description="Helical" evidence="1">
    <location>
        <begin position="101"/>
        <end position="119"/>
    </location>
</feature>
<keyword evidence="1" id="KW-0472">Membrane</keyword>
<protein>
    <recommendedName>
        <fullName evidence="3">Ionotropic glutamate receptor C-terminal domain-containing protein</fullName>
    </recommendedName>
</protein>
<feature type="transmembrane region" description="Helical" evidence="1">
    <location>
        <begin position="75"/>
        <end position="94"/>
    </location>
</feature>
<dbReference type="InterPro" id="IPR015683">
    <property type="entry name" value="Ionotropic_Glu_rcpt"/>
</dbReference>
<evidence type="ECO:0000313" key="2">
    <source>
        <dbReference type="EMBL" id="JAI60179.1"/>
    </source>
</evidence>
<evidence type="ECO:0008006" key="3">
    <source>
        <dbReference type="Google" id="ProtNLM"/>
    </source>
</evidence>
<dbReference type="PANTHER" id="PTHR18966">
    <property type="entry name" value="IONOTROPIC GLUTAMATE RECEPTOR"/>
    <property type="match status" value="1"/>
</dbReference>
<dbReference type="SUPFAM" id="SSF53850">
    <property type="entry name" value="Periplasmic binding protein-like II"/>
    <property type="match status" value="1"/>
</dbReference>
<dbReference type="EMBL" id="GDRN01092005">
    <property type="protein sequence ID" value="JAI60179.1"/>
    <property type="molecule type" value="Transcribed_RNA"/>
</dbReference>